<sequence>MAHLPADILQMIFDEVEKDLPFRLDRRRPVYGARRETGRSISLVCRAWRAGGTAIRWRFHDIDFTSRTADRDVQHLLSHRGAASSVRSLFLSWGAASLNTLDGPDRDVLELLRKLRNLETLRFHNAPRDLLQDLADDDARLLFLKLRDLAVNNTPARGFGGNLAATETASSIRCALRLKRLSITADALVDMDDDEPEPSQRLLEEVDLDIRGDGRAVTDLTDTALRCADRASLTSLTVKNVPFSASFCASIGGFRNLRQLVLIWPTDDAFACSAPHILVATRNLHQLQSVALLYPNLPSYVYPASNLSEIVFATIPPTVRAACITLASDYGSATRGALSSFFNDRPVDSPLEELVVFSSQSTRCFRKADQNGRRVWRDAGGLEAVTAFEAEHIKQLRASLLSPD</sequence>
<name>A0A2T0ABC5_RHOTO</name>
<protein>
    <recommendedName>
        <fullName evidence="3">F-box domain-containing protein</fullName>
    </recommendedName>
</protein>
<evidence type="ECO:0000313" key="1">
    <source>
        <dbReference type="EMBL" id="PRQ75308.1"/>
    </source>
</evidence>
<dbReference type="AlphaFoldDB" id="A0A2T0ABC5"/>
<gene>
    <name evidence="1" type="ORF">AAT19DRAFT_14330</name>
</gene>
<reference evidence="1 2" key="1">
    <citation type="journal article" date="2018" name="Elife">
        <title>Functional genomics of lipid metabolism in the oleaginous yeast Rhodosporidium toruloides.</title>
        <authorList>
            <person name="Coradetti S.T."/>
            <person name="Pinel D."/>
            <person name="Geiselman G."/>
            <person name="Ito M."/>
            <person name="Mondo S."/>
            <person name="Reilly M.C."/>
            <person name="Cheng Y.F."/>
            <person name="Bauer S."/>
            <person name="Grigoriev I."/>
            <person name="Gladden J.M."/>
            <person name="Simmons B.A."/>
            <person name="Brem R."/>
            <person name="Arkin A.P."/>
            <person name="Skerker J.M."/>
        </authorList>
    </citation>
    <scope>NUCLEOTIDE SEQUENCE [LARGE SCALE GENOMIC DNA]</scope>
    <source>
        <strain evidence="1 2">NBRC 0880</strain>
    </source>
</reference>
<evidence type="ECO:0000313" key="2">
    <source>
        <dbReference type="Proteomes" id="UP000239560"/>
    </source>
</evidence>
<accession>A0A2T0ABC5</accession>
<organism evidence="1 2">
    <name type="scientific">Rhodotorula toruloides</name>
    <name type="common">Yeast</name>
    <name type="synonym">Rhodosporidium toruloides</name>
    <dbReference type="NCBI Taxonomy" id="5286"/>
    <lineage>
        <taxon>Eukaryota</taxon>
        <taxon>Fungi</taxon>
        <taxon>Dikarya</taxon>
        <taxon>Basidiomycota</taxon>
        <taxon>Pucciniomycotina</taxon>
        <taxon>Microbotryomycetes</taxon>
        <taxon>Sporidiobolales</taxon>
        <taxon>Sporidiobolaceae</taxon>
        <taxon>Rhodotorula</taxon>
    </lineage>
</organism>
<evidence type="ECO:0008006" key="3">
    <source>
        <dbReference type="Google" id="ProtNLM"/>
    </source>
</evidence>
<proteinExistence type="predicted"/>
<dbReference type="Proteomes" id="UP000239560">
    <property type="component" value="Unassembled WGS sequence"/>
</dbReference>
<dbReference type="EMBL" id="LCTV02000005">
    <property type="protein sequence ID" value="PRQ75308.1"/>
    <property type="molecule type" value="Genomic_DNA"/>
</dbReference>
<comment type="caution">
    <text evidence="1">The sequence shown here is derived from an EMBL/GenBank/DDBJ whole genome shotgun (WGS) entry which is preliminary data.</text>
</comment>